<dbReference type="EMBL" id="CADEAL010004292">
    <property type="protein sequence ID" value="CAB1456275.1"/>
    <property type="molecule type" value="Genomic_DNA"/>
</dbReference>
<evidence type="ECO:0000256" key="1">
    <source>
        <dbReference type="SAM" id="MobiDB-lite"/>
    </source>
</evidence>
<keyword evidence="2" id="KW-0472">Membrane</keyword>
<keyword evidence="4" id="KW-1185">Reference proteome</keyword>
<feature type="compositionally biased region" description="Low complexity" evidence="1">
    <location>
        <begin position="15"/>
        <end position="25"/>
    </location>
</feature>
<reference evidence="3" key="1">
    <citation type="submission" date="2020-03" db="EMBL/GenBank/DDBJ databases">
        <authorList>
            <person name="Weist P."/>
        </authorList>
    </citation>
    <scope>NUCLEOTIDE SEQUENCE</scope>
</reference>
<feature type="transmembrane region" description="Helical" evidence="2">
    <location>
        <begin position="46"/>
        <end position="65"/>
    </location>
</feature>
<protein>
    <submittedName>
        <fullName evidence="3">Uncharacterized protein</fullName>
    </submittedName>
</protein>
<dbReference type="Proteomes" id="UP001153269">
    <property type="component" value="Unassembled WGS sequence"/>
</dbReference>
<accession>A0A9N7VV84</accession>
<evidence type="ECO:0000313" key="3">
    <source>
        <dbReference type="EMBL" id="CAB1456275.1"/>
    </source>
</evidence>
<proteinExistence type="predicted"/>
<organism evidence="3 4">
    <name type="scientific">Pleuronectes platessa</name>
    <name type="common">European plaice</name>
    <dbReference type="NCBI Taxonomy" id="8262"/>
    <lineage>
        <taxon>Eukaryota</taxon>
        <taxon>Metazoa</taxon>
        <taxon>Chordata</taxon>
        <taxon>Craniata</taxon>
        <taxon>Vertebrata</taxon>
        <taxon>Euteleostomi</taxon>
        <taxon>Actinopterygii</taxon>
        <taxon>Neopterygii</taxon>
        <taxon>Teleostei</taxon>
        <taxon>Neoteleostei</taxon>
        <taxon>Acanthomorphata</taxon>
        <taxon>Carangaria</taxon>
        <taxon>Pleuronectiformes</taxon>
        <taxon>Pleuronectoidei</taxon>
        <taxon>Pleuronectidae</taxon>
        <taxon>Pleuronectes</taxon>
    </lineage>
</organism>
<feature type="compositionally biased region" description="Basic and acidic residues" evidence="1">
    <location>
        <begin position="1"/>
        <end position="14"/>
    </location>
</feature>
<feature type="transmembrane region" description="Helical" evidence="2">
    <location>
        <begin position="72"/>
        <end position="91"/>
    </location>
</feature>
<gene>
    <name evidence="3" type="ORF">PLEPLA_LOCUS44059</name>
</gene>
<sequence length="103" mass="11565">MPREGEERWRKLPLEGETLPTLTGPAPGPNMQYRQIAVVPYGLDNFLAVFCAFHTYCFTQLLHFLMFHSMSFVIAVFSFAISLLPLIHSLSSPSPQVSSCCEV</sequence>
<name>A0A9N7VV84_PLEPL</name>
<feature type="region of interest" description="Disordered" evidence="1">
    <location>
        <begin position="1"/>
        <end position="26"/>
    </location>
</feature>
<keyword evidence="2" id="KW-0812">Transmembrane</keyword>
<dbReference type="AlphaFoldDB" id="A0A9N7VV84"/>
<evidence type="ECO:0000256" key="2">
    <source>
        <dbReference type="SAM" id="Phobius"/>
    </source>
</evidence>
<keyword evidence="2" id="KW-1133">Transmembrane helix</keyword>
<evidence type="ECO:0000313" key="4">
    <source>
        <dbReference type="Proteomes" id="UP001153269"/>
    </source>
</evidence>
<comment type="caution">
    <text evidence="3">The sequence shown here is derived from an EMBL/GenBank/DDBJ whole genome shotgun (WGS) entry which is preliminary data.</text>
</comment>